<dbReference type="CDD" id="cd00082">
    <property type="entry name" value="HisKA"/>
    <property type="match status" value="1"/>
</dbReference>
<comment type="catalytic activity">
    <reaction evidence="1">
        <text>ATP + protein L-histidine = ADP + protein N-phospho-L-histidine.</text>
        <dbReference type="EC" id="2.7.13.3"/>
    </reaction>
</comment>
<dbReference type="InterPro" id="IPR050351">
    <property type="entry name" value="BphY/WalK/GraS-like"/>
</dbReference>
<feature type="coiled-coil region" evidence="9">
    <location>
        <begin position="217"/>
        <end position="251"/>
    </location>
</feature>
<dbReference type="PROSITE" id="PS51257">
    <property type="entry name" value="PROKAR_LIPOPROTEIN"/>
    <property type="match status" value="1"/>
</dbReference>
<organism evidence="12 13">
    <name type="scientific">Acidaminococcus fermentans</name>
    <dbReference type="NCBI Taxonomy" id="905"/>
    <lineage>
        <taxon>Bacteria</taxon>
        <taxon>Bacillati</taxon>
        <taxon>Bacillota</taxon>
        <taxon>Negativicutes</taxon>
        <taxon>Acidaminococcales</taxon>
        <taxon>Acidaminococcaceae</taxon>
        <taxon>Acidaminococcus</taxon>
    </lineage>
</organism>
<keyword evidence="9" id="KW-0175">Coiled coil</keyword>
<keyword evidence="6 12" id="KW-0418">Kinase</keyword>
<dbReference type="InterPro" id="IPR003661">
    <property type="entry name" value="HisK_dim/P_dom"/>
</dbReference>
<dbReference type="PANTHER" id="PTHR45453">
    <property type="entry name" value="PHOSPHATE REGULON SENSOR PROTEIN PHOR"/>
    <property type="match status" value="1"/>
</dbReference>
<feature type="domain" description="Histidine kinase" evidence="11">
    <location>
        <begin position="361"/>
        <end position="576"/>
    </location>
</feature>
<keyword evidence="8 10" id="KW-0472">Membrane</keyword>
<evidence type="ECO:0000256" key="4">
    <source>
        <dbReference type="ARBA" id="ARBA00022553"/>
    </source>
</evidence>
<dbReference type="SUPFAM" id="SSF55874">
    <property type="entry name" value="ATPase domain of HSP90 chaperone/DNA topoisomerase II/histidine kinase"/>
    <property type="match status" value="1"/>
</dbReference>
<dbReference type="OrthoDB" id="9813151at2"/>
<dbReference type="SMART" id="SM00387">
    <property type="entry name" value="HATPase_c"/>
    <property type="match status" value="1"/>
</dbReference>
<evidence type="ECO:0000313" key="13">
    <source>
        <dbReference type="Proteomes" id="UP000441455"/>
    </source>
</evidence>
<evidence type="ECO:0000256" key="6">
    <source>
        <dbReference type="ARBA" id="ARBA00022777"/>
    </source>
</evidence>
<dbReference type="InterPro" id="IPR036097">
    <property type="entry name" value="HisK_dim/P_sf"/>
</dbReference>
<dbReference type="FunFam" id="1.10.287.130:FF:000001">
    <property type="entry name" value="Two-component sensor histidine kinase"/>
    <property type="match status" value="1"/>
</dbReference>
<dbReference type="InterPro" id="IPR036890">
    <property type="entry name" value="HATPase_C_sf"/>
</dbReference>
<comment type="caution">
    <text evidence="12">The sequence shown here is derived from an EMBL/GenBank/DDBJ whole genome shotgun (WGS) entry which is preliminary data.</text>
</comment>
<dbReference type="SUPFAM" id="SSF47384">
    <property type="entry name" value="Homodimeric domain of signal transducing histidine kinase"/>
    <property type="match status" value="1"/>
</dbReference>
<dbReference type="InterPro" id="IPR035965">
    <property type="entry name" value="PAS-like_dom_sf"/>
</dbReference>
<dbReference type="GO" id="GO:0000155">
    <property type="term" value="F:phosphorelay sensor kinase activity"/>
    <property type="evidence" value="ECO:0007669"/>
    <property type="project" value="InterPro"/>
</dbReference>
<evidence type="ECO:0000256" key="2">
    <source>
        <dbReference type="ARBA" id="ARBA00004370"/>
    </source>
</evidence>
<dbReference type="InterPro" id="IPR004358">
    <property type="entry name" value="Sig_transdc_His_kin-like_C"/>
</dbReference>
<dbReference type="PROSITE" id="PS50109">
    <property type="entry name" value="HIS_KIN"/>
    <property type="match status" value="1"/>
</dbReference>
<dbReference type="Gene3D" id="3.30.450.20">
    <property type="entry name" value="PAS domain"/>
    <property type="match status" value="1"/>
</dbReference>
<dbReference type="AlphaFoldDB" id="A0A6N7VNX9"/>
<dbReference type="Gene3D" id="3.30.565.10">
    <property type="entry name" value="Histidine kinase-like ATPase, C-terminal domain"/>
    <property type="match status" value="1"/>
</dbReference>
<dbReference type="Pfam" id="PF00512">
    <property type="entry name" value="HisKA"/>
    <property type="match status" value="1"/>
</dbReference>
<dbReference type="GO" id="GO:0016036">
    <property type="term" value="P:cellular response to phosphate starvation"/>
    <property type="evidence" value="ECO:0007669"/>
    <property type="project" value="TreeGrafter"/>
</dbReference>
<dbReference type="InterPro" id="IPR003594">
    <property type="entry name" value="HATPase_dom"/>
</dbReference>
<keyword evidence="7" id="KW-0902">Two-component regulatory system</keyword>
<feature type="transmembrane region" description="Helical" evidence="10">
    <location>
        <begin position="6"/>
        <end position="27"/>
    </location>
</feature>
<dbReference type="GO" id="GO:0005886">
    <property type="term" value="C:plasma membrane"/>
    <property type="evidence" value="ECO:0007669"/>
    <property type="project" value="TreeGrafter"/>
</dbReference>
<sequence length="576" mass="65595">MKKQIYLHLFLVGLACILITALVCAFASWQTAKRQTLADLQQVSQVMSTELNHHSDSYVFLQRSSQASPDLRFTWVDSHGTVLYDSYEEAGSLPNHRERPEIAQALGEGQGSDARHSSTLQEVTLYAAQRLSDGSVLRVARTQTELLRPLEELLPWWIISLLLLILICQFTVRRLTQGLLDPLDQATRYLSQVGQGDTTEEERQLFHTSYPELLPFLATIDRQGKQLDQSLRNLEQERNTMKRITDSLKEGVILLDDQMRIQWINAWGFQLLQQEEKPTAGRPRLLGKFLMPFLPPEARIPQGRLRSSQPWSQTVKYRSRQYQLDLQLLKPPQGRATRMLIIQDITEAREREQLRRDFTANVTHELKTPLTSISGFAELMAAGMYQKKEDIAHFGQLIRKEAARLLEMINSIIFLSRIEEMPAEAMQEAVPLGGLIQSVVEFMDPFCKDKQVTIHCQLTEDKVRGSSSMLREMAMNLIDNGVKYNRPGGHVYVTMKKEEDQVILTVKDTGIGIPEDVQERVFERFYRVEGSRSKQNGGSGLGLSIVKHIVEQHKGTITLTSRLNEGTTFVIRLPGA</sequence>
<evidence type="ECO:0000256" key="3">
    <source>
        <dbReference type="ARBA" id="ARBA00012438"/>
    </source>
</evidence>
<dbReference type="SMART" id="SM00388">
    <property type="entry name" value="HisKA"/>
    <property type="match status" value="1"/>
</dbReference>
<reference evidence="12 13" key="1">
    <citation type="submission" date="2019-08" db="EMBL/GenBank/DDBJ databases">
        <title>In-depth cultivation of the pig gut microbiome towards novel bacterial diversity and tailored functional studies.</title>
        <authorList>
            <person name="Wylensek D."/>
            <person name="Hitch T.C.A."/>
            <person name="Clavel T."/>
        </authorList>
    </citation>
    <scope>NUCLEOTIDE SEQUENCE [LARGE SCALE GENOMIC DNA]</scope>
    <source>
        <strain evidence="12 13">WCA-389-WT-5B</strain>
    </source>
</reference>
<evidence type="ECO:0000256" key="8">
    <source>
        <dbReference type="ARBA" id="ARBA00023136"/>
    </source>
</evidence>
<dbReference type="PANTHER" id="PTHR45453:SF1">
    <property type="entry name" value="PHOSPHATE REGULON SENSOR PROTEIN PHOR"/>
    <property type="match status" value="1"/>
</dbReference>
<keyword evidence="5" id="KW-0808">Transferase</keyword>
<proteinExistence type="predicted"/>
<name>A0A6N7VNX9_ACIFE</name>
<dbReference type="CDD" id="cd00075">
    <property type="entry name" value="HATPase"/>
    <property type="match status" value="1"/>
</dbReference>
<dbReference type="PRINTS" id="PR00344">
    <property type="entry name" value="BCTRLSENSOR"/>
</dbReference>
<evidence type="ECO:0000256" key="7">
    <source>
        <dbReference type="ARBA" id="ARBA00023012"/>
    </source>
</evidence>
<dbReference type="Gene3D" id="1.10.287.130">
    <property type="match status" value="1"/>
</dbReference>
<keyword evidence="10" id="KW-0812">Transmembrane</keyword>
<dbReference type="Proteomes" id="UP000441455">
    <property type="component" value="Unassembled WGS sequence"/>
</dbReference>
<dbReference type="EMBL" id="VULN01000012">
    <property type="protein sequence ID" value="MSS82690.1"/>
    <property type="molecule type" value="Genomic_DNA"/>
</dbReference>
<evidence type="ECO:0000256" key="5">
    <source>
        <dbReference type="ARBA" id="ARBA00022679"/>
    </source>
</evidence>
<evidence type="ECO:0000256" key="9">
    <source>
        <dbReference type="SAM" id="Coils"/>
    </source>
</evidence>
<evidence type="ECO:0000313" key="12">
    <source>
        <dbReference type="EMBL" id="MSS82690.1"/>
    </source>
</evidence>
<evidence type="ECO:0000256" key="10">
    <source>
        <dbReference type="SAM" id="Phobius"/>
    </source>
</evidence>
<dbReference type="FunFam" id="3.30.565.10:FF:000006">
    <property type="entry name" value="Sensor histidine kinase WalK"/>
    <property type="match status" value="1"/>
</dbReference>
<dbReference type="SUPFAM" id="SSF55785">
    <property type="entry name" value="PYP-like sensor domain (PAS domain)"/>
    <property type="match status" value="1"/>
</dbReference>
<dbReference type="RefSeq" id="WP_154488455.1">
    <property type="nucleotide sequence ID" value="NZ_VULN01000012.1"/>
</dbReference>
<dbReference type="EC" id="2.7.13.3" evidence="3"/>
<keyword evidence="4" id="KW-0597">Phosphoprotein</keyword>
<evidence type="ECO:0000256" key="1">
    <source>
        <dbReference type="ARBA" id="ARBA00000085"/>
    </source>
</evidence>
<gene>
    <name evidence="12" type="ORF">FX155_08810</name>
</gene>
<evidence type="ECO:0000259" key="11">
    <source>
        <dbReference type="PROSITE" id="PS50109"/>
    </source>
</evidence>
<comment type="subcellular location">
    <subcellularLocation>
        <location evidence="2">Membrane</location>
    </subcellularLocation>
</comment>
<keyword evidence="10" id="KW-1133">Transmembrane helix</keyword>
<dbReference type="GO" id="GO:0004721">
    <property type="term" value="F:phosphoprotein phosphatase activity"/>
    <property type="evidence" value="ECO:0007669"/>
    <property type="project" value="TreeGrafter"/>
</dbReference>
<dbReference type="Pfam" id="PF02518">
    <property type="entry name" value="HATPase_c"/>
    <property type="match status" value="1"/>
</dbReference>
<dbReference type="InterPro" id="IPR005467">
    <property type="entry name" value="His_kinase_dom"/>
</dbReference>
<accession>A0A6N7VNX9</accession>
<protein>
    <recommendedName>
        <fullName evidence="3">histidine kinase</fullName>
        <ecNumber evidence="3">2.7.13.3</ecNumber>
    </recommendedName>
</protein>